<organism evidence="2 3">
    <name type="scientific">Roseibium denhamense</name>
    <dbReference type="NCBI Taxonomy" id="76305"/>
    <lineage>
        <taxon>Bacteria</taxon>
        <taxon>Pseudomonadati</taxon>
        <taxon>Pseudomonadota</taxon>
        <taxon>Alphaproteobacteria</taxon>
        <taxon>Hyphomicrobiales</taxon>
        <taxon>Stappiaceae</taxon>
        <taxon>Roseibium</taxon>
    </lineage>
</organism>
<dbReference type="CDD" id="cd03057">
    <property type="entry name" value="GST_N_Beta"/>
    <property type="match status" value="1"/>
</dbReference>
<dbReference type="PANTHER" id="PTHR44051:SF8">
    <property type="entry name" value="GLUTATHIONE S-TRANSFERASE GSTA"/>
    <property type="match status" value="1"/>
</dbReference>
<dbReference type="Gene3D" id="3.40.30.10">
    <property type="entry name" value="Glutaredoxin"/>
    <property type="match status" value="1"/>
</dbReference>
<protein>
    <submittedName>
        <fullName evidence="2">Glutathione S-transferase</fullName>
    </submittedName>
</protein>
<dbReference type="PANTHER" id="PTHR44051">
    <property type="entry name" value="GLUTATHIONE S-TRANSFERASE-RELATED"/>
    <property type="match status" value="1"/>
</dbReference>
<dbReference type="InterPro" id="IPR040079">
    <property type="entry name" value="Glutathione_S-Trfase"/>
</dbReference>
<feature type="domain" description="GST N-terminal" evidence="1">
    <location>
        <begin position="4"/>
        <end position="87"/>
    </location>
</feature>
<dbReference type="InterPro" id="IPR004045">
    <property type="entry name" value="Glutathione_S-Trfase_N"/>
</dbReference>
<dbReference type="SFLD" id="SFLDS00019">
    <property type="entry name" value="Glutathione_Transferase_(cytos"/>
    <property type="match status" value="1"/>
</dbReference>
<name>A0ABY1P685_9HYPH</name>
<dbReference type="InterPro" id="IPR036249">
    <property type="entry name" value="Thioredoxin-like_sf"/>
</dbReference>
<dbReference type="Pfam" id="PF13417">
    <property type="entry name" value="GST_N_3"/>
    <property type="match status" value="1"/>
</dbReference>
<sequence>MAASERYRLHGSPDSANLVVRMVLEEIGAPYDYIAVDRLSAEQKSPAYRKLNPQGLIPVLEVPGQAEPMFETGAIILHLADRHERLAPAPAAPDRGAFLKWLFFISNTLHAELRIAFNPGRYLSDGTARADLSTVLIDRATEGFKHLDMAIGKSGGPFLLGADISVIDIYAAACARWAQIYGLLGVWRPVPQSGFCNMLHLLESRPAIGRACTKEQIPGLPFTAAEGLSVPGVTG</sequence>
<dbReference type="SUPFAM" id="SSF47616">
    <property type="entry name" value="GST C-terminal domain-like"/>
    <property type="match status" value="1"/>
</dbReference>
<dbReference type="SUPFAM" id="SSF52833">
    <property type="entry name" value="Thioredoxin-like"/>
    <property type="match status" value="1"/>
</dbReference>
<proteinExistence type="predicted"/>
<dbReference type="Gene3D" id="1.20.1050.10">
    <property type="match status" value="1"/>
</dbReference>
<accession>A0ABY1P685</accession>
<dbReference type="PROSITE" id="PS50404">
    <property type="entry name" value="GST_NTER"/>
    <property type="match status" value="1"/>
</dbReference>
<evidence type="ECO:0000313" key="2">
    <source>
        <dbReference type="EMBL" id="SMP26553.1"/>
    </source>
</evidence>
<comment type="caution">
    <text evidence="2">The sequence shown here is derived from an EMBL/GenBank/DDBJ whole genome shotgun (WGS) entry which is preliminary data.</text>
</comment>
<evidence type="ECO:0000259" key="1">
    <source>
        <dbReference type="PROSITE" id="PS50404"/>
    </source>
</evidence>
<dbReference type="InterPro" id="IPR036282">
    <property type="entry name" value="Glutathione-S-Trfase_C_sf"/>
</dbReference>
<reference evidence="2 3" key="1">
    <citation type="submission" date="2017-05" db="EMBL/GenBank/DDBJ databases">
        <authorList>
            <person name="Varghese N."/>
            <person name="Submissions S."/>
        </authorList>
    </citation>
    <scope>NUCLEOTIDE SEQUENCE [LARGE SCALE GENOMIC DNA]</scope>
    <source>
        <strain evidence="2 3">DSM 15949</strain>
    </source>
</reference>
<dbReference type="Proteomes" id="UP001157914">
    <property type="component" value="Unassembled WGS sequence"/>
</dbReference>
<dbReference type="EMBL" id="FXTT01000003">
    <property type="protein sequence ID" value="SMP26553.1"/>
    <property type="molecule type" value="Genomic_DNA"/>
</dbReference>
<evidence type="ECO:0000313" key="3">
    <source>
        <dbReference type="Proteomes" id="UP001157914"/>
    </source>
</evidence>
<dbReference type="SFLD" id="SFLDG00358">
    <property type="entry name" value="Main_(cytGST)"/>
    <property type="match status" value="1"/>
</dbReference>
<gene>
    <name evidence="2" type="ORF">SAMN06265374_2735</name>
</gene>
<keyword evidence="3" id="KW-1185">Reference proteome</keyword>